<evidence type="ECO:0000256" key="1">
    <source>
        <dbReference type="ARBA" id="ARBA00004141"/>
    </source>
</evidence>
<dbReference type="PANTHER" id="PTHR32322">
    <property type="entry name" value="INNER MEMBRANE TRANSPORTER"/>
    <property type="match status" value="1"/>
</dbReference>
<dbReference type="EMBL" id="CP039393">
    <property type="protein sequence ID" value="QCD34556.1"/>
    <property type="molecule type" value="Genomic_DNA"/>
</dbReference>
<evidence type="ECO:0000256" key="3">
    <source>
        <dbReference type="ARBA" id="ARBA00022692"/>
    </source>
</evidence>
<evidence type="ECO:0000259" key="7">
    <source>
        <dbReference type="Pfam" id="PF00892"/>
    </source>
</evidence>
<evidence type="ECO:0000313" key="9">
    <source>
        <dbReference type="Proteomes" id="UP000297031"/>
    </source>
</evidence>
<keyword evidence="4 6" id="KW-1133">Transmembrane helix</keyword>
<sequence length="307" mass="32676">MDSRKAKGYILGFVAAATYGLNPLFALPLMADGMDASSILLFRYLLAIPIVALMMAVRGRSFAVTLRQLGLLVVFGLLLGVSSISLFESYRYMDAGIASTLLFVYPLMVAVIMSAFFHERMSRLTIVCLTAALAGIGLLYKGEGGGTLSPLGTAIVMLSALTYAIYIVGINKTELSKVPTLTVTFYVLIFGMIVFAVNLLMKGHVDVPSGISQWLGVGALALLPTAVSFLCTTMAIIYVGSTPTAILGAMEPLTAVIIGITVFGERLTVRDVLGLSLIVIAVTLVVVGGSVSKHLTNIKRLFPRVKR</sequence>
<protein>
    <submittedName>
        <fullName evidence="8">DMT family transporter</fullName>
    </submittedName>
</protein>
<dbReference type="SUPFAM" id="SSF103481">
    <property type="entry name" value="Multidrug resistance efflux transporter EmrE"/>
    <property type="match status" value="2"/>
</dbReference>
<feature type="domain" description="EamA" evidence="7">
    <location>
        <begin position="152"/>
        <end position="286"/>
    </location>
</feature>
<dbReference type="KEGG" id="mgod:E7746_00995"/>
<evidence type="ECO:0000313" key="8">
    <source>
        <dbReference type="EMBL" id="QCD34556.1"/>
    </source>
</evidence>
<comment type="similarity">
    <text evidence="2">Belongs to the EamA transporter family.</text>
</comment>
<evidence type="ECO:0000256" key="6">
    <source>
        <dbReference type="SAM" id="Phobius"/>
    </source>
</evidence>
<evidence type="ECO:0000256" key="2">
    <source>
        <dbReference type="ARBA" id="ARBA00007362"/>
    </source>
</evidence>
<proteinExistence type="inferred from homology"/>
<dbReference type="PANTHER" id="PTHR32322:SF2">
    <property type="entry name" value="EAMA DOMAIN-CONTAINING PROTEIN"/>
    <property type="match status" value="1"/>
</dbReference>
<feature type="domain" description="EamA" evidence="7">
    <location>
        <begin position="7"/>
        <end position="140"/>
    </location>
</feature>
<reference evidence="8 9" key="1">
    <citation type="submission" date="2019-02" db="EMBL/GenBank/DDBJ databases">
        <title>Isolation and identification of novel species under the genus Muribaculum.</title>
        <authorList>
            <person name="Miyake S."/>
            <person name="Ding Y."/>
            <person name="Low A."/>
            <person name="Soh M."/>
            <person name="Seedorf H."/>
        </authorList>
    </citation>
    <scope>NUCLEOTIDE SEQUENCE [LARGE SCALE GENOMIC DNA]</scope>
    <source>
        <strain evidence="8 9">TLL-A4</strain>
    </source>
</reference>
<dbReference type="InterPro" id="IPR000620">
    <property type="entry name" value="EamA_dom"/>
</dbReference>
<feature type="transmembrane region" description="Helical" evidence="6">
    <location>
        <begin position="213"/>
        <end position="238"/>
    </location>
</feature>
<keyword evidence="5 6" id="KW-0472">Membrane</keyword>
<dbReference type="GO" id="GO:0016020">
    <property type="term" value="C:membrane"/>
    <property type="evidence" value="ECO:0007669"/>
    <property type="project" value="UniProtKB-SubCell"/>
</dbReference>
<name>A0A4P7VE76_9BACT</name>
<dbReference type="Pfam" id="PF00892">
    <property type="entry name" value="EamA"/>
    <property type="match status" value="2"/>
</dbReference>
<evidence type="ECO:0000256" key="4">
    <source>
        <dbReference type="ARBA" id="ARBA00022989"/>
    </source>
</evidence>
<dbReference type="InterPro" id="IPR037185">
    <property type="entry name" value="EmrE-like"/>
</dbReference>
<feature type="transmembrane region" description="Helical" evidence="6">
    <location>
        <begin position="124"/>
        <end position="142"/>
    </location>
</feature>
<accession>A0A4P7VE76</accession>
<organism evidence="8 9">
    <name type="scientific">Muribaculum gordoncarteri</name>
    <dbReference type="NCBI Taxonomy" id="2530390"/>
    <lineage>
        <taxon>Bacteria</taxon>
        <taxon>Pseudomonadati</taxon>
        <taxon>Bacteroidota</taxon>
        <taxon>Bacteroidia</taxon>
        <taxon>Bacteroidales</taxon>
        <taxon>Muribaculaceae</taxon>
        <taxon>Muribaculum</taxon>
    </lineage>
</organism>
<dbReference type="InterPro" id="IPR050638">
    <property type="entry name" value="AA-Vitamin_Transporters"/>
</dbReference>
<feature type="transmembrane region" description="Helical" evidence="6">
    <location>
        <begin position="69"/>
        <end position="90"/>
    </location>
</feature>
<feature type="transmembrane region" description="Helical" evidence="6">
    <location>
        <begin position="36"/>
        <end position="57"/>
    </location>
</feature>
<dbReference type="AlphaFoldDB" id="A0A4P7VE76"/>
<feature type="transmembrane region" description="Helical" evidence="6">
    <location>
        <begin position="181"/>
        <end position="201"/>
    </location>
</feature>
<gene>
    <name evidence="8" type="ORF">E7746_00995</name>
</gene>
<feature type="transmembrane region" description="Helical" evidence="6">
    <location>
        <begin position="96"/>
        <end position="117"/>
    </location>
</feature>
<feature type="transmembrane region" description="Helical" evidence="6">
    <location>
        <begin position="245"/>
        <end position="263"/>
    </location>
</feature>
<dbReference type="RefSeq" id="WP_123395206.1">
    <property type="nucleotide sequence ID" value="NZ_CANQMU010000005.1"/>
</dbReference>
<feature type="transmembrane region" description="Helical" evidence="6">
    <location>
        <begin position="148"/>
        <end position="169"/>
    </location>
</feature>
<keyword evidence="9" id="KW-1185">Reference proteome</keyword>
<dbReference type="Proteomes" id="UP000297031">
    <property type="component" value="Chromosome"/>
</dbReference>
<comment type="subcellular location">
    <subcellularLocation>
        <location evidence="1">Membrane</location>
        <topology evidence="1">Multi-pass membrane protein</topology>
    </subcellularLocation>
</comment>
<dbReference type="OrthoDB" id="9806740at2"/>
<keyword evidence="3 6" id="KW-0812">Transmembrane</keyword>
<evidence type="ECO:0000256" key="5">
    <source>
        <dbReference type="ARBA" id="ARBA00023136"/>
    </source>
</evidence>
<feature type="transmembrane region" description="Helical" evidence="6">
    <location>
        <begin position="275"/>
        <end position="296"/>
    </location>
</feature>